<feature type="compositionally biased region" description="Low complexity" evidence="1">
    <location>
        <begin position="748"/>
        <end position="765"/>
    </location>
</feature>
<accession>L8HJL7</accession>
<sequence length="977" mass="107886">MEGLPLPYKEDEDVEFADLSAATTNCTHSTPSLHTICPMRLSVDNELHNGLDDAGDGDIVDDGEGDGGGPVVVDEEEVERGMKEFEEKLKLSSFSRKRELEKQKRLSLMMAKYSSLSPSSSASGTPGSPTSAARAASLLSGSSASPFASSSLTPHGASSSLSSPMTSASPLHASSPFYEEETGERRRELEELRIRLAAKDTEIKRLIREKQEERRKAEEKEKTRREVEEKWQESIAEIELLKSSLESQQIILKDLQEKEEERKEREAETEAEKAYFHQELEQKLREKAEDLEEELIFREEEVKKMEEQLTQLDEEREREKGLAAKLKAKLADLTKELAARDKEFKEFKAAKQDARDKESTEKDKRMQELEARVKKMQKERELYKKMKADAAQRDRELKEVMAATQTLKEGLGQAKQELEARADDERQRLDELEALRRTLAERESEAEALRAWKAQREAEAEAEARARAEAEERERLAWEAKLAAALAEEQSARERDTAELRRQLDAALAQQQQDKQKEDEKEKEKEMEREKQRQQQKADEEAAAAAQRIHSASIASMMGSSVTRELVTAAREELDMVHYLTAEVEAMIHKNEAEAVAADEGTYAVWNARKSEALAAINDLKQWSEKVAKYAEEATQKPKDIVLQERLMGSQKQMGKRFEKMIALSLPLSPSPTRQEQLRTALETLTALHKDQDEEDGSESLLGGSDSLNSSSSSVSLSSSLSELPAVAPTTKPPPQQEEAAKNIETTPAAAAAAAVPSPAVEVAVNGAPAEASQPSPRQGADQSAKATTEKSENEASPQVVEQKVAPVAVRSAAEPAASNGGGKGGKGKSPSVITLAQKTVDKVDHVLATLRGPDSATADKPALAKEIMERTQSLLDGIKLEINNKSTDTNVRAQLSQAAGLLRDKSTQLKIISSVRSHRSGPDHGQVEQTAIELSKQVKELINVLIVASLKKRVAASLNQVAAVKRVFAVFQSNQS</sequence>
<dbReference type="Proteomes" id="UP000011083">
    <property type="component" value="Unassembled WGS sequence"/>
</dbReference>
<dbReference type="KEGG" id="acan:ACA1_175580"/>
<feature type="region of interest" description="Disordered" evidence="1">
    <location>
        <begin position="48"/>
        <end position="80"/>
    </location>
</feature>
<dbReference type="VEuPathDB" id="AmoebaDB:ACA1_175580"/>
<feature type="region of interest" description="Disordered" evidence="1">
    <location>
        <begin position="689"/>
        <end position="831"/>
    </location>
</feature>
<reference evidence="2 3" key="1">
    <citation type="journal article" date="2013" name="Genome Biol.">
        <title>Genome of Acanthamoeba castellanii highlights extensive lateral gene transfer and early evolution of tyrosine kinase signaling.</title>
        <authorList>
            <person name="Clarke M."/>
            <person name="Lohan A.J."/>
            <person name="Liu B."/>
            <person name="Lagkouvardos I."/>
            <person name="Roy S."/>
            <person name="Zafar N."/>
            <person name="Bertelli C."/>
            <person name="Schilde C."/>
            <person name="Kianianmomeni A."/>
            <person name="Burglin T.R."/>
            <person name="Frech C."/>
            <person name="Turcotte B."/>
            <person name="Kopec K.O."/>
            <person name="Synnott J.M."/>
            <person name="Choo C."/>
            <person name="Paponov I."/>
            <person name="Finkler A."/>
            <person name="Soon Heng Tan C."/>
            <person name="Hutchins A.P."/>
            <person name="Weinmeier T."/>
            <person name="Rattei T."/>
            <person name="Chu J.S."/>
            <person name="Gimenez G."/>
            <person name="Irimia M."/>
            <person name="Rigden D.J."/>
            <person name="Fitzpatrick D.A."/>
            <person name="Lorenzo-Morales J."/>
            <person name="Bateman A."/>
            <person name="Chiu C.H."/>
            <person name="Tang P."/>
            <person name="Hegemann P."/>
            <person name="Fromm H."/>
            <person name="Raoult D."/>
            <person name="Greub G."/>
            <person name="Miranda-Saavedra D."/>
            <person name="Chen N."/>
            <person name="Nash P."/>
            <person name="Ginger M.L."/>
            <person name="Horn M."/>
            <person name="Schaap P."/>
            <person name="Caler L."/>
            <person name="Loftus B."/>
        </authorList>
    </citation>
    <scope>NUCLEOTIDE SEQUENCE [LARGE SCALE GENOMIC DNA]</scope>
    <source>
        <strain evidence="2 3">Neff</strain>
    </source>
</reference>
<feature type="region of interest" description="Disordered" evidence="1">
    <location>
        <begin position="443"/>
        <end position="547"/>
    </location>
</feature>
<name>L8HJL7_ACACF</name>
<dbReference type="AlphaFoldDB" id="L8HJL7"/>
<dbReference type="STRING" id="1257118.L8HJL7"/>
<feature type="compositionally biased region" description="Basic and acidic residues" evidence="1">
    <location>
        <begin position="490"/>
        <end position="504"/>
    </location>
</feature>
<proteinExistence type="predicted"/>
<feature type="compositionally biased region" description="Basic and acidic residues" evidence="1">
    <location>
        <begin position="514"/>
        <end position="540"/>
    </location>
</feature>
<evidence type="ECO:0000313" key="3">
    <source>
        <dbReference type="Proteomes" id="UP000011083"/>
    </source>
</evidence>
<dbReference type="OMA" id="VEAMIHK"/>
<feature type="compositionally biased region" description="Basic and acidic residues" evidence="1">
    <location>
        <begin position="443"/>
        <end position="478"/>
    </location>
</feature>
<dbReference type="GeneID" id="14925915"/>
<feature type="compositionally biased region" description="Low complexity" evidence="1">
    <location>
        <begin position="114"/>
        <end position="171"/>
    </location>
</feature>
<dbReference type="RefSeq" id="XP_004356783.1">
    <property type="nucleotide sequence ID" value="XM_004356730.1"/>
</dbReference>
<evidence type="ECO:0000313" key="2">
    <source>
        <dbReference type="EMBL" id="ELR24883.1"/>
    </source>
</evidence>
<feature type="region of interest" description="Disordered" evidence="1">
    <location>
        <begin position="113"/>
        <end position="185"/>
    </location>
</feature>
<evidence type="ECO:0000256" key="1">
    <source>
        <dbReference type="SAM" id="MobiDB-lite"/>
    </source>
</evidence>
<dbReference type="EMBL" id="KB007811">
    <property type="protein sequence ID" value="ELR24883.1"/>
    <property type="molecule type" value="Genomic_DNA"/>
</dbReference>
<keyword evidence="3" id="KW-1185">Reference proteome</keyword>
<feature type="compositionally biased region" description="Polar residues" evidence="1">
    <location>
        <begin position="773"/>
        <end position="787"/>
    </location>
</feature>
<feature type="compositionally biased region" description="Acidic residues" evidence="1">
    <location>
        <begin position="53"/>
        <end position="65"/>
    </location>
</feature>
<feature type="compositionally biased region" description="Low complexity" evidence="1">
    <location>
        <begin position="699"/>
        <end position="724"/>
    </location>
</feature>
<dbReference type="Gene3D" id="1.20.120.230">
    <property type="entry name" value="Alpha-catenin/vinculin-like"/>
    <property type="match status" value="1"/>
</dbReference>
<protein>
    <submittedName>
        <fullName evidence="2">Uncharacterized protein</fullName>
    </submittedName>
</protein>
<feature type="region of interest" description="Disordered" evidence="1">
    <location>
        <begin position="209"/>
        <end position="228"/>
    </location>
</feature>
<feature type="compositionally biased region" description="Low complexity" evidence="1">
    <location>
        <begin position="479"/>
        <end position="489"/>
    </location>
</feature>
<gene>
    <name evidence="2" type="ORF">ACA1_175580</name>
</gene>
<organism evidence="2 3">
    <name type="scientific">Acanthamoeba castellanii (strain ATCC 30010 / Neff)</name>
    <dbReference type="NCBI Taxonomy" id="1257118"/>
    <lineage>
        <taxon>Eukaryota</taxon>
        <taxon>Amoebozoa</taxon>
        <taxon>Discosea</taxon>
        <taxon>Longamoebia</taxon>
        <taxon>Centramoebida</taxon>
        <taxon>Acanthamoebidae</taxon>
        <taxon>Acanthamoeba</taxon>
    </lineage>
</organism>